<dbReference type="InterPro" id="IPR036568">
    <property type="entry name" value="GGCT-like_sf"/>
</dbReference>
<accession>A0A4R5ZXD0</accession>
<dbReference type="RefSeq" id="WP_133398041.1">
    <property type="nucleotide sequence ID" value="NZ_SNAA01000024.1"/>
</dbReference>
<dbReference type="Gene3D" id="3.10.490.10">
    <property type="entry name" value="Gamma-glutamyl cyclotransferase-like"/>
    <property type="match status" value="1"/>
</dbReference>
<dbReference type="Proteomes" id="UP000295701">
    <property type="component" value="Unassembled WGS sequence"/>
</dbReference>
<dbReference type="OrthoDB" id="5567366at2"/>
<dbReference type="EMBL" id="SNAA01000024">
    <property type="protein sequence ID" value="TDL74925.1"/>
    <property type="molecule type" value="Genomic_DNA"/>
</dbReference>
<name>A0A4R5ZXD0_9RHOB</name>
<evidence type="ECO:0000313" key="1">
    <source>
        <dbReference type="EMBL" id="TDL74925.1"/>
    </source>
</evidence>
<dbReference type="AlphaFoldDB" id="A0A4R5ZXD0"/>
<sequence>MSDPHFFGYGSLVNRRTHGYGPTHPATLSGWRREWRATLLRPAAFLTARPVPGGAVDGLIAPVPGGDWAALDLRETGYDRVPATGVAHGLDHAPPIAVYSIPPADDGPAGARPILLSYLDVVVQGFLQVFGEAGADRFFASTDNWALPVADDRKAPLYPRAQSLAPAERRFVDSRLDDLGCARVDVARTGLGHDAAP</sequence>
<reference evidence="1 2" key="1">
    <citation type="submission" date="2019-03" db="EMBL/GenBank/DDBJ databases">
        <title>Primorskyibacter sp. SS33 isolated from sediments.</title>
        <authorList>
            <person name="Xunke S."/>
        </authorList>
    </citation>
    <scope>NUCLEOTIDE SEQUENCE [LARGE SCALE GENOMIC DNA]</scope>
    <source>
        <strain evidence="1 2">SS33</strain>
    </source>
</reference>
<dbReference type="GO" id="GO:0016740">
    <property type="term" value="F:transferase activity"/>
    <property type="evidence" value="ECO:0007669"/>
    <property type="project" value="UniProtKB-KW"/>
</dbReference>
<keyword evidence="2" id="KW-1185">Reference proteome</keyword>
<organism evidence="1 2">
    <name type="scientific">Palleronia sediminis</name>
    <dbReference type="NCBI Taxonomy" id="2547833"/>
    <lineage>
        <taxon>Bacteria</taxon>
        <taxon>Pseudomonadati</taxon>
        <taxon>Pseudomonadota</taxon>
        <taxon>Alphaproteobacteria</taxon>
        <taxon>Rhodobacterales</taxon>
        <taxon>Roseobacteraceae</taxon>
        <taxon>Palleronia</taxon>
    </lineage>
</organism>
<dbReference type="SUPFAM" id="SSF110857">
    <property type="entry name" value="Gamma-glutamyl cyclotransferase-like"/>
    <property type="match status" value="1"/>
</dbReference>
<comment type="caution">
    <text evidence="1">The sequence shown here is derived from an EMBL/GenBank/DDBJ whole genome shotgun (WGS) entry which is preliminary data.</text>
</comment>
<dbReference type="InterPro" id="IPR013024">
    <property type="entry name" value="GGCT-like"/>
</dbReference>
<keyword evidence="1" id="KW-0808">Transferase</keyword>
<protein>
    <submittedName>
        <fullName evidence="1">Gamma-glutamylcyclotransferase</fullName>
    </submittedName>
</protein>
<evidence type="ECO:0000313" key="2">
    <source>
        <dbReference type="Proteomes" id="UP000295701"/>
    </source>
</evidence>
<gene>
    <name evidence="1" type="ORF">E2L08_15665</name>
</gene>
<dbReference type="CDD" id="cd06661">
    <property type="entry name" value="GGCT_like"/>
    <property type="match status" value="1"/>
</dbReference>
<proteinExistence type="predicted"/>